<dbReference type="GO" id="GO:0050660">
    <property type="term" value="F:flavin adenine dinucleotide binding"/>
    <property type="evidence" value="ECO:0007669"/>
    <property type="project" value="InterPro"/>
</dbReference>
<keyword evidence="6" id="KW-1185">Reference proteome</keyword>
<dbReference type="Proteomes" id="UP000293360">
    <property type="component" value="Unassembled WGS sequence"/>
</dbReference>
<dbReference type="GO" id="GO:0004499">
    <property type="term" value="F:N,N-dimethylaniline monooxygenase activity"/>
    <property type="evidence" value="ECO:0007669"/>
    <property type="project" value="InterPro"/>
</dbReference>
<proteinExistence type="inferred from homology"/>
<protein>
    <submittedName>
        <fullName evidence="5">Uncharacterized protein</fullName>
    </submittedName>
</protein>
<evidence type="ECO:0000313" key="6">
    <source>
        <dbReference type="Proteomes" id="UP000293360"/>
    </source>
</evidence>
<sequence>MDVDGTIEKLDCCVVGAGTFEYPDFPMKSSIFNVKPREHIPGEVVTTYLKAYADEFGVSDLIRPESKVVVAEHQDTEEGGWILTVAKPDQTNTKIYARRLILASGLTSDAFIPHFAGQESFRGRIFHSKFFPQNRDTLETAKSVTVFGGTKFAWDAVYSYAIRGVKVNWVIRSSGHGPAWMSPPFVTPLKKWIEKLANTRFLTWLSPCIWGDADGYSRIRNFYHGTAIGRAIVNIFWRILGNDVLTLNAYDSHPKTAKLKPWTEAMFTGTSFSILTYEKDMLELVKGDGIDVHVGEIDHLSPGKVHLADGTEFESDVLVVNTGWKHVPHIKFLPEGIERELGIPHTPECDAPAEDLANQQDLLERADKEIFRRFPRLKDQPVWNKNYVPLTDQKGVDSTDEVTPCKPLTPYMLYRFILPPSPRFLRPRDTAFVGIVSNFSNMITAHLQGLWVSAYFSGLLENSEPAAAAALGGGEEALRRLQYETVLHNRFGKWRYPTDGTRNPNFIFDAVPYLDLLQRDLGLSPYHKKGFLADWYDPYGPEDYREVNEVWLKKYGSAK</sequence>
<dbReference type="AlphaFoldDB" id="A0A4Q4T1F5"/>
<name>A0A4Q4T1F5_9PEZI</name>
<dbReference type="Pfam" id="PF00743">
    <property type="entry name" value="FMO-like"/>
    <property type="match status" value="1"/>
</dbReference>
<dbReference type="Gene3D" id="3.50.50.60">
    <property type="entry name" value="FAD/NAD(P)-binding domain"/>
    <property type="match status" value="1"/>
</dbReference>
<keyword evidence="2" id="KW-0285">Flavoprotein</keyword>
<reference evidence="5 6" key="1">
    <citation type="submission" date="2018-06" db="EMBL/GenBank/DDBJ databases">
        <title>Complete Genomes of Monosporascus.</title>
        <authorList>
            <person name="Robinson A.J."/>
            <person name="Natvig D.O."/>
        </authorList>
    </citation>
    <scope>NUCLEOTIDE SEQUENCE [LARGE SCALE GENOMIC DNA]</scope>
    <source>
        <strain evidence="5 6">CBS 110550</strain>
    </source>
</reference>
<evidence type="ECO:0000256" key="3">
    <source>
        <dbReference type="ARBA" id="ARBA00022827"/>
    </source>
</evidence>
<comment type="caution">
    <text evidence="5">The sequence shown here is derived from an EMBL/GenBank/DDBJ whole genome shotgun (WGS) entry which is preliminary data.</text>
</comment>
<evidence type="ECO:0000256" key="1">
    <source>
        <dbReference type="ARBA" id="ARBA00009183"/>
    </source>
</evidence>
<dbReference type="InterPro" id="IPR020946">
    <property type="entry name" value="Flavin_mOase-like"/>
</dbReference>
<dbReference type="STRING" id="155417.A0A4Q4T1F5"/>
<dbReference type="EMBL" id="QJNU01000618">
    <property type="protein sequence ID" value="RYO91998.1"/>
    <property type="molecule type" value="Genomic_DNA"/>
</dbReference>
<keyword evidence="3" id="KW-0274">FAD</keyword>
<dbReference type="InterPro" id="IPR050346">
    <property type="entry name" value="FMO-like"/>
</dbReference>
<dbReference type="GO" id="GO:0050661">
    <property type="term" value="F:NADP binding"/>
    <property type="evidence" value="ECO:0007669"/>
    <property type="project" value="InterPro"/>
</dbReference>
<comment type="similarity">
    <text evidence="1">Belongs to the FMO family.</text>
</comment>
<organism evidence="5 6">
    <name type="scientific">Monosporascus ibericus</name>
    <dbReference type="NCBI Taxonomy" id="155417"/>
    <lineage>
        <taxon>Eukaryota</taxon>
        <taxon>Fungi</taxon>
        <taxon>Dikarya</taxon>
        <taxon>Ascomycota</taxon>
        <taxon>Pezizomycotina</taxon>
        <taxon>Sordariomycetes</taxon>
        <taxon>Xylariomycetidae</taxon>
        <taxon>Xylariales</taxon>
        <taxon>Xylariales incertae sedis</taxon>
        <taxon>Monosporascus</taxon>
    </lineage>
</organism>
<evidence type="ECO:0000256" key="4">
    <source>
        <dbReference type="ARBA" id="ARBA00023002"/>
    </source>
</evidence>
<dbReference type="InterPro" id="IPR036188">
    <property type="entry name" value="FAD/NAD-bd_sf"/>
</dbReference>
<keyword evidence="4" id="KW-0560">Oxidoreductase</keyword>
<evidence type="ECO:0000256" key="2">
    <source>
        <dbReference type="ARBA" id="ARBA00022630"/>
    </source>
</evidence>
<accession>A0A4Q4T1F5</accession>
<dbReference type="PANTHER" id="PTHR23023">
    <property type="entry name" value="DIMETHYLANILINE MONOOXYGENASE"/>
    <property type="match status" value="1"/>
</dbReference>
<gene>
    <name evidence="5" type="ORF">DL764_008201</name>
</gene>
<dbReference type="SUPFAM" id="SSF51905">
    <property type="entry name" value="FAD/NAD(P)-binding domain"/>
    <property type="match status" value="2"/>
</dbReference>
<evidence type="ECO:0000313" key="5">
    <source>
        <dbReference type="EMBL" id="RYO91998.1"/>
    </source>
</evidence>
<dbReference type="OrthoDB" id="2915840at2759"/>